<protein>
    <submittedName>
        <fullName evidence="1">Uncharacterized protein</fullName>
    </submittedName>
</protein>
<dbReference type="RefSeq" id="XP_020429552.1">
    <property type="nucleotide sequence ID" value="XM_020583365.1"/>
</dbReference>
<evidence type="ECO:0000313" key="1">
    <source>
        <dbReference type="EMBL" id="EFA77423.1"/>
    </source>
</evidence>
<sequence>MGNVNSKEQRQKYHFVEMVENENGQMVEGKVHYLTLEQAKKMFFVSSS</sequence>
<keyword evidence="2" id="KW-1185">Reference proteome</keyword>
<dbReference type="GeneID" id="31368106"/>
<organism evidence="1 2">
    <name type="scientific">Heterostelium pallidum (strain ATCC 26659 / Pp 5 / PN500)</name>
    <name type="common">Cellular slime mold</name>
    <name type="synonym">Polysphondylium pallidum</name>
    <dbReference type="NCBI Taxonomy" id="670386"/>
    <lineage>
        <taxon>Eukaryota</taxon>
        <taxon>Amoebozoa</taxon>
        <taxon>Evosea</taxon>
        <taxon>Eumycetozoa</taxon>
        <taxon>Dictyostelia</taxon>
        <taxon>Acytosteliales</taxon>
        <taxon>Acytosteliaceae</taxon>
        <taxon>Heterostelium</taxon>
    </lineage>
</organism>
<comment type="caution">
    <text evidence="1">The sequence shown here is derived from an EMBL/GenBank/DDBJ whole genome shotgun (WGS) entry which is preliminary data.</text>
</comment>
<dbReference type="EMBL" id="ADBJ01000043">
    <property type="protein sequence ID" value="EFA77423.1"/>
    <property type="molecule type" value="Genomic_DNA"/>
</dbReference>
<reference evidence="1 2" key="1">
    <citation type="journal article" date="2011" name="Genome Res.">
        <title>Phylogeny-wide analysis of social amoeba genomes highlights ancient origins for complex intercellular communication.</title>
        <authorList>
            <person name="Heidel A.J."/>
            <person name="Lawal H.M."/>
            <person name="Felder M."/>
            <person name="Schilde C."/>
            <person name="Helps N.R."/>
            <person name="Tunggal B."/>
            <person name="Rivero F."/>
            <person name="John U."/>
            <person name="Schleicher M."/>
            <person name="Eichinger L."/>
            <person name="Platzer M."/>
            <person name="Noegel A.A."/>
            <person name="Schaap P."/>
            <person name="Gloeckner G."/>
        </authorList>
    </citation>
    <scope>NUCLEOTIDE SEQUENCE [LARGE SCALE GENOMIC DNA]</scope>
    <source>
        <strain evidence="2">ATCC 26659 / Pp 5 / PN500</strain>
    </source>
</reference>
<gene>
    <name evidence="1" type="ORF">PPL_12639</name>
</gene>
<evidence type="ECO:0000313" key="2">
    <source>
        <dbReference type="Proteomes" id="UP000001396"/>
    </source>
</evidence>
<proteinExistence type="predicted"/>
<dbReference type="Proteomes" id="UP000001396">
    <property type="component" value="Unassembled WGS sequence"/>
</dbReference>
<dbReference type="InParanoid" id="D3BN61"/>
<dbReference type="AlphaFoldDB" id="D3BN61"/>
<name>D3BN61_HETP5</name>
<accession>D3BN61</accession>